<feature type="region of interest" description="Disordered" evidence="1">
    <location>
        <begin position="72"/>
        <end position="107"/>
    </location>
</feature>
<name>A0AAV1PNB7_SCOSC</name>
<dbReference type="AlphaFoldDB" id="A0AAV1PNB7"/>
<evidence type="ECO:0000256" key="1">
    <source>
        <dbReference type="SAM" id="MobiDB-lite"/>
    </source>
</evidence>
<protein>
    <submittedName>
        <fullName evidence="2">Uncharacterized protein</fullName>
    </submittedName>
</protein>
<feature type="region of interest" description="Disordered" evidence="1">
    <location>
        <begin position="120"/>
        <end position="210"/>
    </location>
</feature>
<feature type="region of interest" description="Disordered" evidence="1">
    <location>
        <begin position="1"/>
        <end position="50"/>
    </location>
</feature>
<dbReference type="EMBL" id="CAWUFR010000223">
    <property type="protein sequence ID" value="CAK6973166.1"/>
    <property type="molecule type" value="Genomic_DNA"/>
</dbReference>
<evidence type="ECO:0000313" key="2">
    <source>
        <dbReference type="EMBL" id="CAK6973166.1"/>
    </source>
</evidence>
<feature type="compositionally biased region" description="Basic and acidic residues" evidence="1">
    <location>
        <begin position="20"/>
        <end position="32"/>
    </location>
</feature>
<feature type="compositionally biased region" description="Polar residues" evidence="1">
    <location>
        <begin position="141"/>
        <end position="153"/>
    </location>
</feature>
<sequence>MVQHCSLRVKKRSTSSMSLKPDDLQRSEDSSRSCDASGTGNRAEQRGQRSPHTLCLFRRLHDPAGCLGNYAAPSPVAGPDSYPRGVEKRAPRGSDSPGRVDRTSFSSEEAEAIWRHVNCGQQPAHQQRYDERRPNRHSRYDTSSAGAGSNPLQLQERHLTSRLPHPHQAGIPSHPPRLVGRLHGRARRSAQRLAAQAAAGPTLPLSLRRS</sequence>
<comment type="caution">
    <text evidence="2">The sequence shown here is derived from an EMBL/GenBank/DDBJ whole genome shotgun (WGS) entry which is preliminary data.</text>
</comment>
<dbReference type="Proteomes" id="UP001314229">
    <property type="component" value="Unassembled WGS sequence"/>
</dbReference>
<organism evidence="2 3">
    <name type="scientific">Scomber scombrus</name>
    <name type="common">Atlantic mackerel</name>
    <name type="synonym">Scomber vernalis</name>
    <dbReference type="NCBI Taxonomy" id="13677"/>
    <lineage>
        <taxon>Eukaryota</taxon>
        <taxon>Metazoa</taxon>
        <taxon>Chordata</taxon>
        <taxon>Craniata</taxon>
        <taxon>Vertebrata</taxon>
        <taxon>Euteleostomi</taxon>
        <taxon>Actinopterygii</taxon>
        <taxon>Neopterygii</taxon>
        <taxon>Teleostei</taxon>
        <taxon>Neoteleostei</taxon>
        <taxon>Acanthomorphata</taxon>
        <taxon>Pelagiaria</taxon>
        <taxon>Scombriformes</taxon>
        <taxon>Scombridae</taxon>
        <taxon>Scomber</taxon>
    </lineage>
</organism>
<feature type="compositionally biased region" description="Basic and acidic residues" evidence="1">
    <location>
        <begin position="85"/>
        <end position="102"/>
    </location>
</feature>
<accession>A0AAV1PNB7</accession>
<proteinExistence type="predicted"/>
<gene>
    <name evidence="2" type="ORF">FSCOSCO3_A035333</name>
</gene>
<feature type="compositionally biased region" description="Polar residues" evidence="1">
    <location>
        <begin position="33"/>
        <end position="42"/>
    </location>
</feature>
<reference evidence="2 3" key="1">
    <citation type="submission" date="2024-01" db="EMBL/GenBank/DDBJ databases">
        <authorList>
            <person name="Alioto T."/>
            <person name="Alioto T."/>
            <person name="Gomez Garrido J."/>
        </authorList>
    </citation>
    <scope>NUCLEOTIDE SEQUENCE [LARGE SCALE GENOMIC DNA]</scope>
</reference>
<keyword evidence="3" id="KW-1185">Reference proteome</keyword>
<evidence type="ECO:0000313" key="3">
    <source>
        <dbReference type="Proteomes" id="UP001314229"/>
    </source>
</evidence>
<feature type="compositionally biased region" description="Basic residues" evidence="1">
    <location>
        <begin position="180"/>
        <end position="190"/>
    </location>
</feature>